<dbReference type="SUPFAM" id="SSF47598">
    <property type="entry name" value="Ribbon-helix-helix"/>
    <property type="match status" value="1"/>
</dbReference>
<organism evidence="2 3">
    <name type="scientific">Cohnella suwonensis</name>
    <dbReference type="NCBI Taxonomy" id="696072"/>
    <lineage>
        <taxon>Bacteria</taxon>
        <taxon>Bacillati</taxon>
        <taxon>Bacillota</taxon>
        <taxon>Bacilli</taxon>
        <taxon>Bacillales</taxon>
        <taxon>Paenibacillaceae</taxon>
        <taxon>Cohnella</taxon>
    </lineage>
</organism>
<dbReference type="CDD" id="cd21631">
    <property type="entry name" value="RHH_CopG_NikR-like"/>
    <property type="match status" value="1"/>
</dbReference>
<dbReference type="EMBL" id="JBHSMH010000082">
    <property type="protein sequence ID" value="MFC5471008.1"/>
    <property type="molecule type" value="Genomic_DNA"/>
</dbReference>
<dbReference type="RefSeq" id="WP_209748078.1">
    <property type="nucleotide sequence ID" value="NZ_JBHSMH010000082.1"/>
</dbReference>
<sequence length="90" mass="10036">MKTEKIKLGVPDKEGQLSIMFSKGGPRKGAGRKGFGVTKKLSLTLSEELWETFERRANSLHISKSEMVREIMEAFFLTESGNKDVTSIAD</sequence>
<feature type="domain" description="Ribbon-helix-helix protein CopG" evidence="1">
    <location>
        <begin position="39"/>
        <end position="71"/>
    </location>
</feature>
<evidence type="ECO:0000313" key="3">
    <source>
        <dbReference type="Proteomes" id="UP001596105"/>
    </source>
</evidence>
<evidence type="ECO:0000313" key="2">
    <source>
        <dbReference type="EMBL" id="MFC5471008.1"/>
    </source>
</evidence>
<gene>
    <name evidence="2" type="ORF">ACFPPD_20170</name>
</gene>
<name>A0ABW0M278_9BACL</name>
<keyword evidence="3" id="KW-1185">Reference proteome</keyword>
<dbReference type="Pfam" id="PF01402">
    <property type="entry name" value="RHH_1"/>
    <property type="match status" value="1"/>
</dbReference>
<dbReference type="Proteomes" id="UP001596105">
    <property type="component" value="Unassembled WGS sequence"/>
</dbReference>
<reference evidence="3" key="1">
    <citation type="journal article" date="2019" name="Int. J. Syst. Evol. Microbiol.">
        <title>The Global Catalogue of Microorganisms (GCM) 10K type strain sequencing project: providing services to taxonomists for standard genome sequencing and annotation.</title>
        <authorList>
            <consortium name="The Broad Institute Genomics Platform"/>
            <consortium name="The Broad Institute Genome Sequencing Center for Infectious Disease"/>
            <person name="Wu L."/>
            <person name="Ma J."/>
        </authorList>
    </citation>
    <scope>NUCLEOTIDE SEQUENCE [LARGE SCALE GENOMIC DNA]</scope>
    <source>
        <strain evidence="3">CCUG 57113</strain>
    </source>
</reference>
<dbReference type="InterPro" id="IPR010985">
    <property type="entry name" value="Ribbon_hlx_hlx"/>
</dbReference>
<dbReference type="InterPro" id="IPR002145">
    <property type="entry name" value="CopG"/>
</dbReference>
<protein>
    <submittedName>
        <fullName evidence="2">CopG family transcriptional regulator</fullName>
    </submittedName>
</protein>
<comment type="caution">
    <text evidence="2">The sequence shown here is derived from an EMBL/GenBank/DDBJ whole genome shotgun (WGS) entry which is preliminary data.</text>
</comment>
<proteinExistence type="predicted"/>
<evidence type="ECO:0000259" key="1">
    <source>
        <dbReference type="Pfam" id="PF01402"/>
    </source>
</evidence>
<accession>A0ABW0M278</accession>